<comment type="caution">
    <text evidence="1">The sequence shown here is derived from an EMBL/GenBank/DDBJ whole genome shotgun (WGS) entry which is preliminary data.</text>
</comment>
<dbReference type="AlphaFoldDB" id="A0A7J6M2U9"/>
<evidence type="ECO:0000313" key="4">
    <source>
        <dbReference type="Proteomes" id="UP000572268"/>
    </source>
</evidence>
<name>A0A7J6M2U9_PEROL</name>
<dbReference type="Proteomes" id="UP000572268">
    <property type="component" value="Unassembled WGS sequence"/>
</dbReference>
<accession>A0A7J6M2U9</accession>
<organism evidence="1 3">
    <name type="scientific">Perkinsus olseni</name>
    <name type="common">Perkinsus atlanticus</name>
    <dbReference type="NCBI Taxonomy" id="32597"/>
    <lineage>
        <taxon>Eukaryota</taxon>
        <taxon>Sar</taxon>
        <taxon>Alveolata</taxon>
        <taxon>Perkinsozoa</taxon>
        <taxon>Perkinsea</taxon>
        <taxon>Perkinsida</taxon>
        <taxon>Perkinsidae</taxon>
        <taxon>Perkinsus</taxon>
    </lineage>
</organism>
<protein>
    <submittedName>
        <fullName evidence="1">Uncharacterized protein</fullName>
    </submittedName>
</protein>
<sequence>MTKSLVSALSTFAGDSTSLCIFGGGGGSDQETARLLAISLVSCQKHSLKTITVITAFAALYDREGANHEREIFTPRSRNQTKRKYTGEAFKSWQKTASGDWEYSQRQPSVAYSGNQCVTSILKDGSDDGLLYTTANPVVIDGVTIQSYGLVVVPPSETELFPASRDLLRHLVCPADPDVVEPILLVDTGGDGMKFYTQRSLPAGAPRMGDVDVTAISGGVSDSRDTDSLRLCLEISRKRNGKMGFLVVGPGADGESSTQGLKNTHELIRQNGSLILEGSVAELIEVMEDHTSLPERHLLKLWLKPREFSTIAHITEAVKQTSSSAVEGLVVIKRRGVAVGPRPASFLSSFWLISGDVLEQFL</sequence>
<reference evidence="3 4" key="1">
    <citation type="submission" date="2020-04" db="EMBL/GenBank/DDBJ databases">
        <title>Perkinsus olseni comparative genomics.</title>
        <authorList>
            <person name="Bogema D.R."/>
        </authorList>
    </citation>
    <scope>NUCLEOTIDE SEQUENCE [LARGE SCALE GENOMIC DNA]</scope>
    <source>
        <strain evidence="1">ATCC PRA-179</strain>
        <strain evidence="2">ATCC PRA-31</strain>
    </source>
</reference>
<dbReference type="EMBL" id="JABAHT010000084">
    <property type="protein sequence ID" value="KAF4665903.1"/>
    <property type="molecule type" value="Genomic_DNA"/>
</dbReference>
<dbReference type="EMBL" id="JABANN010000105">
    <property type="protein sequence ID" value="KAF4671490.1"/>
    <property type="molecule type" value="Genomic_DNA"/>
</dbReference>
<dbReference type="OrthoDB" id="427814at2759"/>
<proteinExistence type="predicted"/>
<gene>
    <name evidence="2" type="ORF">FOL46_000295</name>
    <name evidence="1" type="ORF">FOZ61_010391</name>
</gene>
<dbReference type="Proteomes" id="UP000570595">
    <property type="component" value="Unassembled WGS sequence"/>
</dbReference>
<evidence type="ECO:0000313" key="3">
    <source>
        <dbReference type="Proteomes" id="UP000570595"/>
    </source>
</evidence>
<evidence type="ECO:0000313" key="2">
    <source>
        <dbReference type="EMBL" id="KAF4671490.1"/>
    </source>
</evidence>
<evidence type="ECO:0000313" key="1">
    <source>
        <dbReference type="EMBL" id="KAF4665903.1"/>
    </source>
</evidence>